<proteinExistence type="predicted"/>
<keyword evidence="2" id="KW-1185">Reference proteome</keyword>
<gene>
    <name evidence="1" type="ORF">IHE45_19G017600</name>
</gene>
<protein>
    <submittedName>
        <fullName evidence="1">Uncharacterized protein</fullName>
    </submittedName>
</protein>
<accession>A0ACB7TWK6</accession>
<evidence type="ECO:0000313" key="2">
    <source>
        <dbReference type="Proteomes" id="UP000827976"/>
    </source>
</evidence>
<name>A0ACB7TWK6_DIOAL</name>
<dbReference type="Proteomes" id="UP000827976">
    <property type="component" value="Chromosome 19"/>
</dbReference>
<evidence type="ECO:0000313" key="1">
    <source>
        <dbReference type="EMBL" id="KAH7652437.1"/>
    </source>
</evidence>
<reference evidence="2" key="1">
    <citation type="journal article" date="2022" name="Nat. Commun.">
        <title>Chromosome evolution and the genetic basis of agronomically important traits in greater yam.</title>
        <authorList>
            <person name="Bredeson J.V."/>
            <person name="Lyons J.B."/>
            <person name="Oniyinde I.O."/>
            <person name="Okereke N.R."/>
            <person name="Kolade O."/>
            <person name="Nnabue I."/>
            <person name="Nwadili C.O."/>
            <person name="Hribova E."/>
            <person name="Parker M."/>
            <person name="Nwogha J."/>
            <person name="Shu S."/>
            <person name="Carlson J."/>
            <person name="Kariba R."/>
            <person name="Muthemba S."/>
            <person name="Knop K."/>
            <person name="Barton G.J."/>
            <person name="Sherwood A.V."/>
            <person name="Lopez-Montes A."/>
            <person name="Asiedu R."/>
            <person name="Jamnadass R."/>
            <person name="Muchugi A."/>
            <person name="Goodstein D."/>
            <person name="Egesi C.N."/>
            <person name="Featherston J."/>
            <person name="Asfaw A."/>
            <person name="Simpson G.G."/>
            <person name="Dolezel J."/>
            <person name="Hendre P.S."/>
            <person name="Van Deynze A."/>
            <person name="Kumar P.L."/>
            <person name="Obidiegwu J.E."/>
            <person name="Bhattacharjee R."/>
            <person name="Rokhsar D.S."/>
        </authorList>
    </citation>
    <scope>NUCLEOTIDE SEQUENCE [LARGE SCALE GENOMIC DNA]</scope>
    <source>
        <strain evidence="2">cv. TDa95/00328</strain>
    </source>
</reference>
<organism evidence="1 2">
    <name type="scientific">Dioscorea alata</name>
    <name type="common">Purple yam</name>
    <dbReference type="NCBI Taxonomy" id="55571"/>
    <lineage>
        <taxon>Eukaryota</taxon>
        <taxon>Viridiplantae</taxon>
        <taxon>Streptophyta</taxon>
        <taxon>Embryophyta</taxon>
        <taxon>Tracheophyta</taxon>
        <taxon>Spermatophyta</taxon>
        <taxon>Magnoliopsida</taxon>
        <taxon>Liliopsida</taxon>
        <taxon>Dioscoreales</taxon>
        <taxon>Dioscoreaceae</taxon>
        <taxon>Dioscorea</taxon>
    </lineage>
</organism>
<dbReference type="EMBL" id="CM037029">
    <property type="protein sequence ID" value="KAH7652437.1"/>
    <property type="molecule type" value="Genomic_DNA"/>
</dbReference>
<comment type="caution">
    <text evidence="1">The sequence shown here is derived from an EMBL/GenBank/DDBJ whole genome shotgun (WGS) entry which is preliminary data.</text>
</comment>
<sequence>MHCLELVQGEFLILLTLFTIAELLFLIFFGRRRRRARVILLLFLFFFFVLLPFFFSSFWEAMGWDVGVLKGGFFLVS</sequence>